<keyword evidence="3" id="KW-1003">Cell membrane</keyword>
<dbReference type="EMBL" id="LNQE01000351">
    <property type="protein sequence ID" value="KUG27214.1"/>
    <property type="molecule type" value="Genomic_DNA"/>
</dbReference>
<proteinExistence type="inferred from homology"/>
<dbReference type="InterPro" id="IPR006665">
    <property type="entry name" value="OmpA-like"/>
</dbReference>
<evidence type="ECO:0000256" key="7">
    <source>
        <dbReference type="SAM" id="MobiDB-lite"/>
    </source>
</evidence>
<keyword evidence="10" id="KW-0282">Flagellum</keyword>
<dbReference type="Pfam" id="PF13677">
    <property type="entry name" value="MotB_plug"/>
    <property type="match status" value="1"/>
</dbReference>
<dbReference type="Gene3D" id="3.30.1330.60">
    <property type="entry name" value="OmpA-like domain"/>
    <property type="match status" value="1"/>
</dbReference>
<keyword evidence="6 8" id="KW-0472">Membrane</keyword>
<feature type="domain" description="OmpA-like" evidence="9">
    <location>
        <begin position="134"/>
        <end position="255"/>
    </location>
</feature>
<feature type="transmembrane region" description="Helical" evidence="8">
    <location>
        <begin position="32"/>
        <end position="54"/>
    </location>
</feature>
<dbReference type="GO" id="GO:0005886">
    <property type="term" value="C:plasma membrane"/>
    <property type="evidence" value="ECO:0007669"/>
    <property type="project" value="UniProtKB-SubCell"/>
</dbReference>
<keyword evidence="4 8" id="KW-0812">Transmembrane</keyword>
<dbReference type="SUPFAM" id="SSF103088">
    <property type="entry name" value="OmpA-like"/>
    <property type="match status" value="1"/>
</dbReference>
<evidence type="ECO:0000256" key="3">
    <source>
        <dbReference type="ARBA" id="ARBA00022475"/>
    </source>
</evidence>
<name>A0A0W8G2L8_9ZZZZ</name>
<comment type="subcellular location">
    <subcellularLocation>
        <location evidence="1">Cell membrane</location>
        <topology evidence="1">Single-pass membrane protein</topology>
    </subcellularLocation>
</comment>
<dbReference type="PANTHER" id="PTHR30329">
    <property type="entry name" value="STATOR ELEMENT OF FLAGELLAR MOTOR COMPLEX"/>
    <property type="match status" value="1"/>
</dbReference>
<evidence type="ECO:0000256" key="1">
    <source>
        <dbReference type="ARBA" id="ARBA00004162"/>
    </source>
</evidence>
<comment type="caution">
    <text evidence="10">The sequence shown here is derived from an EMBL/GenBank/DDBJ whole genome shotgun (WGS) entry which is preliminary data.</text>
</comment>
<dbReference type="AlphaFoldDB" id="A0A0W8G2L8"/>
<dbReference type="InterPro" id="IPR036737">
    <property type="entry name" value="OmpA-like_sf"/>
</dbReference>
<dbReference type="InterPro" id="IPR025713">
    <property type="entry name" value="MotB-like_N_dom"/>
</dbReference>
<gene>
    <name evidence="10" type="ORF">ASZ90_002943</name>
</gene>
<comment type="similarity">
    <text evidence="2">Belongs to the MotB family.</text>
</comment>
<evidence type="ECO:0000256" key="6">
    <source>
        <dbReference type="ARBA" id="ARBA00023136"/>
    </source>
</evidence>
<sequence length="259" mass="28186">MAKSKTGEPSPIIIVKKDGGGHKAHHGGSWKVAYADFVTAMMAFFLLLWLVAALKPEQKNELALVFQDKNAPTKEKVVNLEKIPSYMAKDARPGRPEFKLSQENKLRYEVALMIKEIIANDPNLLQTSGVSSDASGVLLNVNSPVLFDANSATLKPGSDKMLQGIIDILKAHKIDLVVRGHADDGETGGGAYPSKWELSSARAAAIVRYIVEKGGIPPTRVKAVGYGDSQPLVPPTSPEARAKNRRVEFYYHSQDAPAW</sequence>
<evidence type="ECO:0000256" key="8">
    <source>
        <dbReference type="SAM" id="Phobius"/>
    </source>
</evidence>
<keyword evidence="10" id="KW-0966">Cell projection</keyword>
<reference evidence="10" key="1">
    <citation type="journal article" date="2015" name="Proc. Natl. Acad. Sci. U.S.A.">
        <title>Networks of energetic and metabolic interactions define dynamics in microbial communities.</title>
        <authorList>
            <person name="Embree M."/>
            <person name="Liu J.K."/>
            <person name="Al-Bassam M.M."/>
            <person name="Zengler K."/>
        </authorList>
    </citation>
    <scope>NUCLEOTIDE SEQUENCE</scope>
</reference>
<evidence type="ECO:0000256" key="2">
    <source>
        <dbReference type="ARBA" id="ARBA00008914"/>
    </source>
</evidence>
<evidence type="ECO:0000256" key="4">
    <source>
        <dbReference type="ARBA" id="ARBA00022692"/>
    </source>
</evidence>
<feature type="region of interest" description="Disordered" evidence="7">
    <location>
        <begin position="1"/>
        <end position="20"/>
    </location>
</feature>
<protein>
    <submittedName>
        <fullName evidence="10">Flagellar motor rotation protein motb</fullName>
    </submittedName>
</protein>
<dbReference type="CDD" id="cd07185">
    <property type="entry name" value="OmpA_C-like"/>
    <property type="match status" value="1"/>
</dbReference>
<evidence type="ECO:0000313" key="10">
    <source>
        <dbReference type="EMBL" id="KUG27214.1"/>
    </source>
</evidence>
<organism evidence="10">
    <name type="scientific">hydrocarbon metagenome</name>
    <dbReference type="NCBI Taxonomy" id="938273"/>
    <lineage>
        <taxon>unclassified sequences</taxon>
        <taxon>metagenomes</taxon>
        <taxon>ecological metagenomes</taxon>
    </lineage>
</organism>
<evidence type="ECO:0000259" key="9">
    <source>
        <dbReference type="PROSITE" id="PS51123"/>
    </source>
</evidence>
<dbReference type="InterPro" id="IPR050330">
    <property type="entry name" value="Bact_OuterMem_StrucFunc"/>
</dbReference>
<keyword evidence="10" id="KW-0969">Cilium</keyword>
<dbReference type="PANTHER" id="PTHR30329:SF21">
    <property type="entry name" value="LIPOPROTEIN YIAD-RELATED"/>
    <property type="match status" value="1"/>
</dbReference>
<dbReference type="Pfam" id="PF00691">
    <property type="entry name" value="OmpA"/>
    <property type="match status" value="1"/>
</dbReference>
<evidence type="ECO:0000256" key="5">
    <source>
        <dbReference type="ARBA" id="ARBA00022989"/>
    </source>
</evidence>
<accession>A0A0W8G2L8</accession>
<dbReference type="PROSITE" id="PS51123">
    <property type="entry name" value="OMPA_2"/>
    <property type="match status" value="1"/>
</dbReference>
<keyword evidence="5 8" id="KW-1133">Transmembrane helix</keyword>